<dbReference type="Proteomes" id="UP000828390">
    <property type="component" value="Unassembled WGS sequence"/>
</dbReference>
<name>A0A9D4EV44_DREPO</name>
<sequence length="50" mass="5642">MDPDKVGIVKARRVGRRQVARSQGISRCRTILVTFSDLRAINDIMDNAKL</sequence>
<reference evidence="1" key="2">
    <citation type="submission" date="2020-11" db="EMBL/GenBank/DDBJ databases">
        <authorList>
            <person name="McCartney M.A."/>
            <person name="Auch B."/>
            <person name="Kono T."/>
            <person name="Mallez S."/>
            <person name="Becker A."/>
            <person name="Gohl D.M."/>
            <person name="Silverstein K.A.T."/>
            <person name="Koren S."/>
            <person name="Bechman K.B."/>
            <person name="Herman A."/>
            <person name="Abrahante J.E."/>
            <person name="Garbe J."/>
        </authorList>
    </citation>
    <scope>NUCLEOTIDE SEQUENCE</scope>
    <source>
        <strain evidence="1">Duluth1</strain>
        <tissue evidence="1">Whole animal</tissue>
    </source>
</reference>
<protein>
    <submittedName>
        <fullName evidence="1">Uncharacterized protein</fullName>
    </submittedName>
</protein>
<keyword evidence="2" id="KW-1185">Reference proteome</keyword>
<organism evidence="1 2">
    <name type="scientific">Dreissena polymorpha</name>
    <name type="common">Zebra mussel</name>
    <name type="synonym">Mytilus polymorpha</name>
    <dbReference type="NCBI Taxonomy" id="45954"/>
    <lineage>
        <taxon>Eukaryota</taxon>
        <taxon>Metazoa</taxon>
        <taxon>Spiralia</taxon>
        <taxon>Lophotrochozoa</taxon>
        <taxon>Mollusca</taxon>
        <taxon>Bivalvia</taxon>
        <taxon>Autobranchia</taxon>
        <taxon>Heteroconchia</taxon>
        <taxon>Euheterodonta</taxon>
        <taxon>Imparidentia</taxon>
        <taxon>Neoheterodontei</taxon>
        <taxon>Myida</taxon>
        <taxon>Dreissenoidea</taxon>
        <taxon>Dreissenidae</taxon>
        <taxon>Dreissena</taxon>
    </lineage>
</organism>
<dbReference type="EMBL" id="JAIWYP010000008">
    <property type="protein sequence ID" value="KAH3785006.1"/>
    <property type="molecule type" value="Genomic_DNA"/>
</dbReference>
<dbReference type="AlphaFoldDB" id="A0A9D4EV44"/>
<reference evidence="1" key="1">
    <citation type="journal article" date="2019" name="bioRxiv">
        <title>The Genome of the Zebra Mussel, Dreissena polymorpha: A Resource for Invasive Species Research.</title>
        <authorList>
            <person name="McCartney M.A."/>
            <person name="Auch B."/>
            <person name="Kono T."/>
            <person name="Mallez S."/>
            <person name="Zhang Y."/>
            <person name="Obille A."/>
            <person name="Becker A."/>
            <person name="Abrahante J.E."/>
            <person name="Garbe J."/>
            <person name="Badalamenti J.P."/>
            <person name="Herman A."/>
            <person name="Mangelson H."/>
            <person name="Liachko I."/>
            <person name="Sullivan S."/>
            <person name="Sone E.D."/>
            <person name="Koren S."/>
            <person name="Silverstein K.A.T."/>
            <person name="Beckman K.B."/>
            <person name="Gohl D.M."/>
        </authorList>
    </citation>
    <scope>NUCLEOTIDE SEQUENCE</scope>
    <source>
        <strain evidence="1">Duluth1</strain>
        <tissue evidence="1">Whole animal</tissue>
    </source>
</reference>
<gene>
    <name evidence="1" type="ORF">DPMN_163088</name>
</gene>
<proteinExistence type="predicted"/>
<comment type="caution">
    <text evidence="1">The sequence shown here is derived from an EMBL/GenBank/DDBJ whole genome shotgun (WGS) entry which is preliminary data.</text>
</comment>
<accession>A0A9D4EV44</accession>
<evidence type="ECO:0000313" key="2">
    <source>
        <dbReference type="Proteomes" id="UP000828390"/>
    </source>
</evidence>
<evidence type="ECO:0000313" key="1">
    <source>
        <dbReference type="EMBL" id="KAH3785006.1"/>
    </source>
</evidence>